<dbReference type="PANTHER" id="PTHR48009">
    <property type="entry name" value="LEUCINE-RICH REPEAT (LRR) FAMILY PROTEIN"/>
    <property type="match status" value="1"/>
</dbReference>
<evidence type="ECO:0000313" key="8">
    <source>
        <dbReference type="EMBL" id="MCL7028402.1"/>
    </source>
</evidence>
<dbReference type="Pfam" id="PF13855">
    <property type="entry name" value="LRR_8"/>
    <property type="match status" value="1"/>
</dbReference>
<dbReference type="AlphaFoldDB" id="A0AA41RXI4"/>
<comment type="caution">
    <text evidence="8">The sequence shown here is derived from an EMBL/GenBank/DDBJ whole genome shotgun (WGS) entry which is preliminary data.</text>
</comment>
<evidence type="ECO:0000256" key="6">
    <source>
        <dbReference type="SAM" id="SignalP"/>
    </source>
</evidence>
<keyword evidence="4" id="KW-0677">Repeat</keyword>
<sequence length="400" mass="43987">MMRKCSVISLLCILVCLESSTLTLSILDPLDFLALQSIRKTLEDLPGSNFFTTWDFTSDPCNFSGVYCDEDSKKVIALNLGDPRAGAPGLTGRIHPSIGKLSSLAEFSIVPGRVWGVLPPTISKLKNLKFLAVSKNFISGAIPDSLSEIPNLRTLDLSYNQLNGSIPSSLGTLPFLSSLMLCHNHLTGSIPTFGSQTLTRLDLKHNHLTGLISTSTLPTSLQFLSLSQNNLTGPLDRVLLRLNRLNYLDLSQNRFVGAIPASIFTFPLTNLQLQRNEFTGQIRPLDQVSIPTVDLSHNHFGGQISSMFSSVQNLFLNNNKFIGEVPNVFVDKLMAEGMQILYLQHNFLTSIEIDPTAEIPVSTSLCLQYNCMVPPVQTPCPFNAGTEKARPTTQCMEWRG</sequence>
<gene>
    <name evidence="8" type="ORF">MKW94_011325</name>
</gene>
<reference evidence="8" key="1">
    <citation type="submission" date="2022-03" db="EMBL/GenBank/DDBJ databases">
        <title>A functionally conserved STORR gene fusion in Papaver species that diverged 16.8 million years ago.</title>
        <authorList>
            <person name="Catania T."/>
        </authorList>
    </citation>
    <scope>NUCLEOTIDE SEQUENCE</scope>
    <source>
        <strain evidence="8">S-191538</strain>
    </source>
</reference>
<evidence type="ECO:0000259" key="7">
    <source>
        <dbReference type="Pfam" id="PF08263"/>
    </source>
</evidence>
<name>A0AA41RXI4_PAPNU</name>
<dbReference type="InterPro" id="IPR001611">
    <property type="entry name" value="Leu-rich_rpt"/>
</dbReference>
<dbReference type="InterPro" id="IPR053213">
    <property type="entry name" value="RLP29"/>
</dbReference>
<evidence type="ECO:0000256" key="4">
    <source>
        <dbReference type="ARBA" id="ARBA00022737"/>
    </source>
</evidence>
<dbReference type="GO" id="GO:0016020">
    <property type="term" value="C:membrane"/>
    <property type="evidence" value="ECO:0007669"/>
    <property type="project" value="UniProtKB-SubCell"/>
</dbReference>
<dbReference type="FunFam" id="3.80.10.10:FF:000400">
    <property type="entry name" value="Nuclear pore complex protein NUP107"/>
    <property type="match status" value="1"/>
</dbReference>
<keyword evidence="2" id="KW-0433">Leucine-rich repeat</keyword>
<dbReference type="EMBL" id="JAJJMA010079151">
    <property type="protein sequence ID" value="MCL7028402.1"/>
    <property type="molecule type" value="Genomic_DNA"/>
</dbReference>
<evidence type="ECO:0000256" key="5">
    <source>
        <dbReference type="ARBA" id="ARBA00023136"/>
    </source>
</evidence>
<dbReference type="PRINTS" id="PR00019">
    <property type="entry name" value="LEURICHRPT"/>
</dbReference>
<dbReference type="InterPro" id="IPR013210">
    <property type="entry name" value="LRR_N_plant-typ"/>
</dbReference>
<dbReference type="Pfam" id="PF08263">
    <property type="entry name" value="LRRNT_2"/>
    <property type="match status" value="1"/>
</dbReference>
<evidence type="ECO:0000313" key="9">
    <source>
        <dbReference type="Proteomes" id="UP001177140"/>
    </source>
</evidence>
<protein>
    <recommendedName>
        <fullName evidence="7">Leucine-rich repeat-containing N-terminal plant-type domain-containing protein</fullName>
    </recommendedName>
</protein>
<dbReference type="Pfam" id="PF00560">
    <property type="entry name" value="LRR_1"/>
    <property type="match status" value="2"/>
</dbReference>
<feature type="signal peptide" evidence="6">
    <location>
        <begin position="1"/>
        <end position="23"/>
    </location>
</feature>
<evidence type="ECO:0000256" key="1">
    <source>
        <dbReference type="ARBA" id="ARBA00004370"/>
    </source>
</evidence>
<dbReference type="Pfam" id="PF13516">
    <property type="entry name" value="LRR_6"/>
    <property type="match status" value="1"/>
</dbReference>
<feature type="domain" description="Leucine-rich repeat-containing N-terminal plant-type" evidence="7">
    <location>
        <begin position="31"/>
        <end position="69"/>
    </location>
</feature>
<keyword evidence="9" id="KW-1185">Reference proteome</keyword>
<dbReference type="InterPro" id="IPR032675">
    <property type="entry name" value="LRR_dom_sf"/>
</dbReference>
<feature type="chain" id="PRO_5041459341" description="Leucine-rich repeat-containing N-terminal plant-type domain-containing protein" evidence="6">
    <location>
        <begin position="24"/>
        <end position="400"/>
    </location>
</feature>
<dbReference type="PANTHER" id="PTHR48009:SF4">
    <property type="entry name" value="LEUCINE-RICH REPEAT (LRR) FAMILY PROTEIN"/>
    <property type="match status" value="1"/>
</dbReference>
<evidence type="ECO:0000256" key="3">
    <source>
        <dbReference type="ARBA" id="ARBA00022729"/>
    </source>
</evidence>
<accession>A0AA41RXI4</accession>
<dbReference type="Gene3D" id="3.80.10.10">
    <property type="entry name" value="Ribonuclease Inhibitor"/>
    <property type="match status" value="2"/>
</dbReference>
<comment type="subcellular location">
    <subcellularLocation>
        <location evidence="1">Membrane</location>
    </subcellularLocation>
</comment>
<keyword evidence="5" id="KW-0472">Membrane</keyword>
<evidence type="ECO:0000256" key="2">
    <source>
        <dbReference type="ARBA" id="ARBA00022614"/>
    </source>
</evidence>
<dbReference type="PROSITE" id="PS51450">
    <property type="entry name" value="LRR"/>
    <property type="match status" value="2"/>
</dbReference>
<dbReference type="SUPFAM" id="SSF52058">
    <property type="entry name" value="L domain-like"/>
    <property type="match status" value="2"/>
</dbReference>
<keyword evidence="3 6" id="KW-0732">Signal</keyword>
<organism evidence="8 9">
    <name type="scientific">Papaver nudicaule</name>
    <name type="common">Iceland poppy</name>
    <dbReference type="NCBI Taxonomy" id="74823"/>
    <lineage>
        <taxon>Eukaryota</taxon>
        <taxon>Viridiplantae</taxon>
        <taxon>Streptophyta</taxon>
        <taxon>Embryophyta</taxon>
        <taxon>Tracheophyta</taxon>
        <taxon>Spermatophyta</taxon>
        <taxon>Magnoliopsida</taxon>
        <taxon>Ranunculales</taxon>
        <taxon>Papaveraceae</taxon>
        <taxon>Papaveroideae</taxon>
        <taxon>Papaver</taxon>
    </lineage>
</organism>
<dbReference type="Proteomes" id="UP001177140">
    <property type="component" value="Unassembled WGS sequence"/>
</dbReference>
<proteinExistence type="predicted"/>